<feature type="domain" description="XdhC- CoxI" evidence="1">
    <location>
        <begin position="12"/>
        <end position="77"/>
    </location>
</feature>
<organism evidence="3 4">
    <name type="scientific">candidate division KSB3 bacterium</name>
    <dbReference type="NCBI Taxonomy" id="2044937"/>
    <lineage>
        <taxon>Bacteria</taxon>
        <taxon>candidate division KSB3</taxon>
    </lineage>
</organism>
<dbReference type="EMBL" id="PDPS01000035">
    <property type="protein sequence ID" value="PID56361.1"/>
    <property type="molecule type" value="Genomic_DNA"/>
</dbReference>
<dbReference type="Pfam" id="PF13478">
    <property type="entry name" value="XdhC_C"/>
    <property type="match status" value="1"/>
</dbReference>
<dbReference type="PANTHER" id="PTHR30388">
    <property type="entry name" value="ALDEHYDE OXIDOREDUCTASE MOLYBDENUM COFACTOR ASSEMBLY PROTEIN"/>
    <property type="match status" value="1"/>
</dbReference>
<dbReference type="Proteomes" id="UP000229740">
    <property type="component" value="Unassembled WGS sequence"/>
</dbReference>
<feature type="domain" description="XdhC Rossmann" evidence="2">
    <location>
        <begin position="216"/>
        <end position="359"/>
    </location>
</feature>
<reference evidence="3 4" key="1">
    <citation type="submission" date="2017-10" db="EMBL/GenBank/DDBJ databases">
        <title>Novel microbial diversity and functional potential in the marine mammal oral microbiome.</title>
        <authorList>
            <person name="Dudek N.K."/>
            <person name="Sun C.L."/>
            <person name="Burstein D."/>
            <person name="Kantor R.S."/>
            <person name="Aliaga Goltsman D.S."/>
            <person name="Bik E.M."/>
            <person name="Thomas B.C."/>
            <person name="Banfield J.F."/>
            <person name="Relman D.A."/>
        </authorList>
    </citation>
    <scope>NUCLEOTIDE SEQUENCE [LARGE SCALE GENOMIC DNA]</scope>
    <source>
        <strain evidence="3">DOLZORAL124_49_17</strain>
    </source>
</reference>
<dbReference type="Pfam" id="PF02625">
    <property type="entry name" value="XdhC_CoxI"/>
    <property type="match status" value="1"/>
</dbReference>
<comment type="caution">
    <text evidence="3">The sequence shown here is derived from an EMBL/GenBank/DDBJ whole genome shotgun (WGS) entry which is preliminary data.</text>
</comment>
<name>A0A2G6E3P0_9BACT</name>
<gene>
    <name evidence="3" type="ORF">CSB45_11805</name>
</gene>
<dbReference type="Gene3D" id="3.40.50.720">
    <property type="entry name" value="NAD(P)-binding Rossmann-like Domain"/>
    <property type="match status" value="1"/>
</dbReference>
<dbReference type="InterPro" id="IPR003777">
    <property type="entry name" value="XdhC_CoxI"/>
</dbReference>
<dbReference type="InterPro" id="IPR052698">
    <property type="entry name" value="MoCofactor_Util/Proc"/>
</dbReference>
<protein>
    <recommendedName>
        <fullName evidence="5">Dehydrogenase</fullName>
    </recommendedName>
</protein>
<evidence type="ECO:0000313" key="3">
    <source>
        <dbReference type="EMBL" id="PID56361.1"/>
    </source>
</evidence>
<accession>A0A2G6E3P0</accession>
<dbReference type="InterPro" id="IPR027051">
    <property type="entry name" value="XdhC_Rossmann_dom"/>
</dbReference>
<evidence type="ECO:0008006" key="5">
    <source>
        <dbReference type="Google" id="ProtNLM"/>
    </source>
</evidence>
<dbReference type="AlphaFoldDB" id="A0A2G6E3P0"/>
<evidence type="ECO:0000313" key="4">
    <source>
        <dbReference type="Proteomes" id="UP000229740"/>
    </source>
</evidence>
<proteinExistence type="predicted"/>
<evidence type="ECO:0000259" key="1">
    <source>
        <dbReference type="Pfam" id="PF02625"/>
    </source>
</evidence>
<evidence type="ECO:0000259" key="2">
    <source>
        <dbReference type="Pfam" id="PF13478"/>
    </source>
</evidence>
<dbReference type="PANTHER" id="PTHR30388:SF6">
    <property type="entry name" value="XANTHINE DEHYDROGENASE SUBUNIT A-RELATED"/>
    <property type="match status" value="1"/>
</dbReference>
<sequence>MRQVFQTLYHTLQQGQPAVLATVISRKGSLPMSDRARMLVLPDGTICGTVGGGIIEAAVIEEALGVLETRMSKVRNFDLTSEQIESEGMTCGGRAGIFLEYFSPDNALELVHQLAQRYNLSEHAVVASILPRSRKATGRPAENRRFILTRDGRLIGSSGDDTLDLKIRDSLQLYFKEPVLKVVTIELGTNEATAVESSPENSLELFVETVVPAPTVYLFGGGHVSQHLAEILPGIGFEYVVCDDRQEFVTKNLFPHAKDLVCCDFATVLGQLQLSAQSSYLVIVTRGHASDLVVLRQAMQRELKYVGMIGSKRKVALLLEELRKEGLSEAKLKELHAPIGLPIGADTLEEIAISIAAELIQVRRKG</sequence>